<feature type="transmembrane region" description="Helical" evidence="19">
    <location>
        <begin position="103"/>
        <end position="124"/>
    </location>
</feature>
<comment type="similarity">
    <text evidence="3">Belongs to the complex I subunit 2 family.</text>
</comment>
<keyword evidence="15 21" id="KW-0496">Mitochondrion</keyword>
<evidence type="ECO:0000256" key="14">
    <source>
        <dbReference type="ARBA" id="ARBA00023075"/>
    </source>
</evidence>
<evidence type="ECO:0000256" key="16">
    <source>
        <dbReference type="ARBA" id="ARBA00023136"/>
    </source>
</evidence>
<comment type="function">
    <text evidence="1">Core subunit of the mitochondrial membrane respiratory chain NADH dehydrogenase (Complex I) that is believed to belong to the minimal assembly required for catalysis. Complex I functions in the transfer of electrons from NADH to the respiratory chain. The immediate electron acceptor for the enzyme is believed to be ubiquinone.</text>
</comment>
<evidence type="ECO:0000256" key="18">
    <source>
        <dbReference type="ARBA" id="ARBA00049551"/>
    </source>
</evidence>
<evidence type="ECO:0000256" key="19">
    <source>
        <dbReference type="SAM" id="Phobius"/>
    </source>
</evidence>
<keyword evidence="6" id="KW-0813">Transport</keyword>
<comment type="catalytic activity">
    <reaction evidence="18">
        <text>a ubiquinone + NADH + 5 H(+)(in) = a ubiquinol + NAD(+) + 4 H(+)(out)</text>
        <dbReference type="Rhea" id="RHEA:29091"/>
        <dbReference type="Rhea" id="RHEA-COMP:9565"/>
        <dbReference type="Rhea" id="RHEA-COMP:9566"/>
        <dbReference type="ChEBI" id="CHEBI:15378"/>
        <dbReference type="ChEBI" id="CHEBI:16389"/>
        <dbReference type="ChEBI" id="CHEBI:17976"/>
        <dbReference type="ChEBI" id="CHEBI:57540"/>
        <dbReference type="ChEBI" id="CHEBI:57945"/>
        <dbReference type="EC" id="7.1.1.2"/>
    </reaction>
</comment>
<dbReference type="PANTHER" id="PTHR46552:SF1">
    <property type="entry name" value="NADH-UBIQUINONE OXIDOREDUCTASE CHAIN 2"/>
    <property type="match status" value="1"/>
</dbReference>
<feature type="domain" description="NADH:quinone oxidoreductase/Mrp antiporter transmembrane" evidence="20">
    <location>
        <begin position="83"/>
        <end position="257"/>
    </location>
</feature>
<evidence type="ECO:0000256" key="5">
    <source>
        <dbReference type="ARBA" id="ARBA00021008"/>
    </source>
</evidence>
<evidence type="ECO:0000256" key="12">
    <source>
        <dbReference type="ARBA" id="ARBA00022989"/>
    </source>
</evidence>
<keyword evidence="7" id="KW-0679">Respiratory chain</keyword>
<dbReference type="EMBL" id="MN052922">
    <property type="protein sequence ID" value="QDP17891.1"/>
    <property type="molecule type" value="Genomic_DNA"/>
</dbReference>
<keyword evidence="11" id="KW-0249">Electron transport</keyword>
<keyword evidence="13" id="KW-0520">NAD</keyword>
<evidence type="ECO:0000256" key="9">
    <source>
        <dbReference type="ARBA" id="ARBA00022792"/>
    </source>
</evidence>
<evidence type="ECO:0000256" key="6">
    <source>
        <dbReference type="ARBA" id="ARBA00022448"/>
    </source>
</evidence>
<sequence length="304" mass="35187">MNMPACVVYLSSFYLVFGYEEWFLIWLGLELNMISFLIFSHMVNNVVVVEAMVKYFFIQSLGSGLLLGMMYLGWNSIVWSLILMMSMGVGPFFGWYIKVVKSFTWWVNYILMIVQKVILLLLLVEVVSLFVFYMGMLSMIVGVFGVFGQVNMKGLMGYSSIFHGGWMFVLMEEKTLIWWLYFILYAMMMLGIISLLANQLFLAIGVSSGLSKYGFILLMLNLTGIPPFTGFIMKWVSFYFLFMFDYWLLIVMVVMSLVMLYVYLRFAYDVFLGAVFSSGWSINYSVFYMAESLGFVSFIFGFLV</sequence>
<evidence type="ECO:0000256" key="4">
    <source>
        <dbReference type="ARBA" id="ARBA00012944"/>
    </source>
</evidence>
<evidence type="ECO:0000256" key="2">
    <source>
        <dbReference type="ARBA" id="ARBA00004448"/>
    </source>
</evidence>
<reference evidence="21" key="1">
    <citation type="journal article" date="2019" name="BMC Genomics">
        <title>Arm-less mitochondrial tRNAs conserved for over 30 millions of years in spiders.</title>
        <authorList>
            <person name="Pons J."/>
            <person name="Bover P."/>
            <person name="Bidegaray-Batista L."/>
            <person name="Arnedo M."/>
        </authorList>
    </citation>
    <scope>NUCLEOTIDE SEQUENCE</scope>
    <source>
        <strain evidence="21">K475</strain>
    </source>
</reference>
<keyword evidence="8 19" id="KW-0812">Transmembrane</keyword>
<dbReference type="GO" id="GO:0008137">
    <property type="term" value="F:NADH dehydrogenase (ubiquinone) activity"/>
    <property type="evidence" value="ECO:0007669"/>
    <property type="project" value="UniProtKB-EC"/>
</dbReference>
<geneLocation type="mitochondrion" evidence="21"/>
<comment type="subcellular location">
    <subcellularLocation>
        <location evidence="2">Mitochondrion inner membrane</location>
        <topology evidence="2">Multi-pass membrane protein</topology>
    </subcellularLocation>
</comment>
<feature type="transmembrane region" description="Helical" evidence="19">
    <location>
        <begin position="77"/>
        <end position="96"/>
    </location>
</feature>
<evidence type="ECO:0000256" key="17">
    <source>
        <dbReference type="ARBA" id="ARBA00031028"/>
    </source>
</evidence>
<name>A0A516IMD2_9ARAC</name>
<dbReference type="AlphaFoldDB" id="A0A516IMD2"/>
<evidence type="ECO:0000256" key="15">
    <source>
        <dbReference type="ARBA" id="ARBA00023128"/>
    </source>
</evidence>
<feature type="transmembrane region" description="Helical" evidence="19">
    <location>
        <begin position="177"/>
        <end position="201"/>
    </location>
</feature>
<evidence type="ECO:0000256" key="13">
    <source>
        <dbReference type="ARBA" id="ARBA00023027"/>
    </source>
</evidence>
<keyword evidence="10" id="KW-1278">Translocase</keyword>
<keyword evidence="14" id="KW-0830">Ubiquinone</keyword>
<evidence type="ECO:0000313" key="21">
    <source>
        <dbReference type="EMBL" id="QDP17891.1"/>
    </source>
</evidence>
<evidence type="ECO:0000256" key="7">
    <source>
        <dbReference type="ARBA" id="ARBA00022660"/>
    </source>
</evidence>
<keyword evidence="16 19" id="KW-0472">Membrane</keyword>
<dbReference type="Pfam" id="PF00361">
    <property type="entry name" value="Proton_antipo_M"/>
    <property type="match status" value="1"/>
</dbReference>
<evidence type="ECO:0000256" key="1">
    <source>
        <dbReference type="ARBA" id="ARBA00003257"/>
    </source>
</evidence>
<feature type="transmembrane region" description="Helical" evidence="19">
    <location>
        <begin position="239"/>
        <end position="264"/>
    </location>
</feature>
<feature type="transmembrane region" description="Helical" evidence="19">
    <location>
        <begin position="130"/>
        <end position="148"/>
    </location>
</feature>
<dbReference type="EC" id="7.1.1.2" evidence="4"/>
<organism evidence="21">
    <name type="scientific">Parachtes limbarae</name>
    <dbReference type="NCBI Taxonomy" id="1110490"/>
    <lineage>
        <taxon>Eukaryota</taxon>
        <taxon>Metazoa</taxon>
        <taxon>Ecdysozoa</taxon>
        <taxon>Arthropoda</taxon>
        <taxon>Chelicerata</taxon>
        <taxon>Arachnida</taxon>
        <taxon>Araneae</taxon>
        <taxon>Araneomorphae</taxon>
        <taxon>Haplogynae</taxon>
        <taxon>Dysderoidea</taxon>
        <taxon>Dysderidae</taxon>
        <taxon>Parachtes</taxon>
    </lineage>
</organism>
<dbReference type="GO" id="GO:0006120">
    <property type="term" value="P:mitochondrial electron transport, NADH to ubiquinone"/>
    <property type="evidence" value="ECO:0007669"/>
    <property type="project" value="TreeGrafter"/>
</dbReference>
<feature type="transmembrane region" description="Helical" evidence="19">
    <location>
        <begin position="52"/>
        <end position="71"/>
    </location>
</feature>
<evidence type="ECO:0000256" key="8">
    <source>
        <dbReference type="ARBA" id="ARBA00022692"/>
    </source>
</evidence>
<evidence type="ECO:0000256" key="11">
    <source>
        <dbReference type="ARBA" id="ARBA00022982"/>
    </source>
</evidence>
<evidence type="ECO:0000259" key="20">
    <source>
        <dbReference type="Pfam" id="PF00361"/>
    </source>
</evidence>
<evidence type="ECO:0000256" key="10">
    <source>
        <dbReference type="ARBA" id="ARBA00022967"/>
    </source>
</evidence>
<keyword evidence="9" id="KW-0999">Mitochondrion inner membrane</keyword>
<accession>A0A516IMD2</accession>
<feature type="transmembrane region" description="Helical" evidence="19">
    <location>
        <begin position="213"/>
        <end position="233"/>
    </location>
</feature>
<proteinExistence type="inferred from homology"/>
<gene>
    <name evidence="21" type="primary">nad2</name>
</gene>
<dbReference type="PANTHER" id="PTHR46552">
    <property type="entry name" value="NADH-UBIQUINONE OXIDOREDUCTASE CHAIN 2"/>
    <property type="match status" value="1"/>
</dbReference>
<protein>
    <recommendedName>
        <fullName evidence="5">NADH-ubiquinone oxidoreductase chain 2</fullName>
        <ecNumber evidence="4">7.1.1.2</ecNumber>
    </recommendedName>
    <alternativeName>
        <fullName evidence="17">NADH dehydrogenase subunit 2</fullName>
    </alternativeName>
</protein>
<evidence type="ECO:0000256" key="3">
    <source>
        <dbReference type="ARBA" id="ARBA00007012"/>
    </source>
</evidence>
<dbReference type="InterPro" id="IPR050175">
    <property type="entry name" value="Complex_I_Subunit_2"/>
</dbReference>
<dbReference type="InterPro" id="IPR001750">
    <property type="entry name" value="ND/Mrp_TM"/>
</dbReference>
<dbReference type="GO" id="GO:0005743">
    <property type="term" value="C:mitochondrial inner membrane"/>
    <property type="evidence" value="ECO:0007669"/>
    <property type="project" value="UniProtKB-SubCell"/>
</dbReference>
<feature type="transmembrane region" description="Helical" evidence="19">
    <location>
        <begin position="285"/>
        <end position="303"/>
    </location>
</feature>
<keyword evidence="12 19" id="KW-1133">Transmembrane helix</keyword>